<comment type="caution">
    <text evidence="1">The sequence shown here is derived from an EMBL/GenBank/DDBJ whole genome shotgun (WGS) entry which is preliminary data.</text>
</comment>
<feature type="non-terminal residue" evidence="1">
    <location>
        <position position="135"/>
    </location>
</feature>
<sequence>MADNMTSTPLQGYVNSASIYNDELENINMTHYIADEAIRDAVSRLTTKIRSQNPETPIITFVLETLSESPEGNDKRKNLEARIKAKMGLRILHADRQDFAEKEAFEKEAGELALEFAIEDAKKMVDENLKMLARK</sequence>
<dbReference type="AlphaFoldDB" id="A0A9P8E361"/>
<organism evidence="1 2">
    <name type="scientific">Aureobasidium melanogenum</name>
    <name type="common">Aureobasidium pullulans var. melanogenum</name>
    <dbReference type="NCBI Taxonomy" id="46634"/>
    <lineage>
        <taxon>Eukaryota</taxon>
        <taxon>Fungi</taxon>
        <taxon>Dikarya</taxon>
        <taxon>Ascomycota</taxon>
        <taxon>Pezizomycotina</taxon>
        <taxon>Dothideomycetes</taxon>
        <taxon>Dothideomycetidae</taxon>
        <taxon>Dothideales</taxon>
        <taxon>Saccotheciaceae</taxon>
        <taxon>Aureobasidium</taxon>
    </lineage>
</organism>
<dbReference type="EMBL" id="JAHFXF010001142">
    <property type="protein sequence ID" value="KAG9675003.1"/>
    <property type="molecule type" value="Genomic_DNA"/>
</dbReference>
<accession>A0A9P8E361</accession>
<protein>
    <submittedName>
        <fullName evidence="1">Uncharacterized protein</fullName>
    </submittedName>
</protein>
<gene>
    <name evidence="1" type="ORF">KCU76_g16235</name>
</gene>
<evidence type="ECO:0000313" key="1">
    <source>
        <dbReference type="EMBL" id="KAG9675003.1"/>
    </source>
</evidence>
<dbReference type="OrthoDB" id="3858051at2759"/>
<name>A0A9P8E361_AURME</name>
<reference evidence="1" key="1">
    <citation type="journal article" date="2021" name="J Fungi (Basel)">
        <title>Virulence traits and population genomics of the black yeast Aureobasidium melanogenum.</title>
        <authorList>
            <person name="Cernosa A."/>
            <person name="Sun X."/>
            <person name="Gostincar C."/>
            <person name="Fang C."/>
            <person name="Gunde-Cimerman N."/>
            <person name="Song Z."/>
        </authorList>
    </citation>
    <scope>NUCLEOTIDE SEQUENCE</scope>
    <source>
        <strain evidence="1">EXF-9911</strain>
    </source>
</reference>
<proteinExistence type="predicted"/>
<evidence type="ECO:0000313" key="2">
    <source>
        <dbReference type="Proteomes" id="UP000779574"/>
    </source>
</evidence>
<reference evidence="1" key="2">
    <citation type="submission" date="2021-08" db="EMBL/GenBank/DDBJ databases">
        <authorList>
            <person name="Gostincar C."/>
            <person name="Sun X."/>
            <person name="Song Z."/>
            <person name="Gunde-Cimerman N."/>
        </authorList>
    </citation>
    <scope>NUCLEOTIDE SEQUENCE</scope>
    <source>
        <strain evidence="1">EXF-9911</strain>
    </source>
</reference>
<dbReference type="Proteomes" id="UP000779574">
    <property type="component" value="Unassembled WGS sequence"/>
</dbReference>